<dbReference type="VEuPathDB" id="FungiDB:AJ78_08128"/>
<gene>
    <name evidence="2" type="ORF">AJ78_08128</name>
</gene>
<dbReference type="EMBL" id="LGRN01000632">
    <property type="protein sequence ID" value="OJD11015.1"/>
    <property type="molecule type" value="Genomic_DNA"/>
</dbReference>
<evidence type="ECO:0000313" key="2">
    <source>
        <dbReference type="EMBL" id="OJD11015.1"/>
    </source>
</evidence>
<dbReference type="Proteomes" id="UP000182235">
    <property type="component" value="Unassembled WGS sequence"/>
</dbReference>
<dbReference type="InterPro" id="IPR008030">
    <property type="entry name" value="NmrA-like"/>
</dbReference>
<dbReference type="OrthoDB" id="419598at2759"/>
<keyword evidence="3" id="KW-1185">Reference proteome</keyword>
<reference evidence="2 3" key="1">
    <citation type="submission" date="2015-07" db="EMBL/GenBank/DDBJ databases">
        <title>Emmonsia species relationships and genome sequence.</title>
        <authorList>
            <consortium name="The Broad Institute Genomics Platform"/>
            <person name="Cuomo C.A."/>
            <person name="Munoz J.F."/>
            <person name="Imamovic A."/>
            <person name="Priest M.E."/>
            <person name="Young S."/>
            <person name="Clay O.K."/>
            <person name="McEwen J.G."/>
        </authorList>
    </citation>
    <scope>NUCLEOTIDE SEQUENCE [LARGE SCALE GENOMIC DNA]</scope>
    <source>
        <strain evidence="2 3">UAMH 9510</strain>
    </source>
</reference>
<dbReference type="AlphaFoldDB" id="A0A1J9Q430"/>
<comment type="caution">
    <text evidence="2">The sequence shown here is derived from an EMBL/GenBank/DDBJ whole genome shotgun (WGS) entry which is preliminary data.</text>
</comment>
<accession>A0A1J9Q430</accession>
<protein>
    <recommendedName>
        <fullName evidence="1">NmrA-like domain-containing protein</fullName>
    </recommendedName>
</protein>
<dbReference type="Gene3D" id="3.40.50.720">
    <property type="entry name" value="NAD(P)-binding Rossmann-like Domain"/>
    <property type="match status" value="1"/>
</dbReference>
<evidence type="ECO:0000259" key="1">
    <source>
        <dbReference type="Pfam" id="PF05368"/>
    </source>
</evidence>
<organism evidence="2 3">
    <name type="scientific">Emergomyces pasteurianus Ep9510</name>
    <dbReference type="NCBI Taxonomy" id="1447872"/>
    <lineage>
        <taxon>Eukaryota</taxon>
        <taxon>Fungi</taxon>
        <taxon>Dikarya</taxon>
        <taxon>Ascomycota</taxon>
        <taxon>Pezizomycotina</taxon>
        <taxon>Eurotiomycetes</taxon>
        <taxon>Eurotiomycetidae</taxon>
        <taxon>Onygenales</taxon>
        <taxon>Ajellomycetaceae</taxon>
        <taxon>Emergomyces</taxon>
    </lineage>
</organism>
<dbReference type="Pfam" id="PF05368">
    <property type="entry name" value="NmrA"/>
    <property type="match status" value="1"/>
</dbReference>
<proteinExistence type="predicted"/>
<dbReference type="SUPFAM" id="SSF51735">
    <property type="entry name" value="NAD(P)-binding Rossmann-fold domains"/>
    <property type="match status" value="1"/>
</dbReference>
<feature type="domain" description="NmrA-like" evidence="1">
    <location>
        <begin position="65"/>
        <end position="118"/>
    </location>
</feature>
<dbReference type="InterPro" id="IPR036291">
    <property type="entry name" value="NAD(P)-bd_dom_sf"/>
</dbReference>
<sequence>MFVASTAIHTGDSHLWDTPEVKAVGMGMVDYVELSITQFARCVPGVGGGGGGVEKHSYENGSFFEHTDEEDVGKYAAAAPLGPDKFVGREIMIASERLSFEAVAEAMGRVIGRDVKVSKRTAEEGKEAES</sequence>
<name>A0A1J9Q430_9EURO</name>
<evidence type="ECO:0000313" key="3">
    <source>
        <dbReference type="Proteomes" id="UP000182235"/>
    </source>
</evidence>
<dbReference type="STRING" id="1447872.A0A1J9Q430"/>